<dbReference type="SUPFAM" id="SSF74853">
    <property type="entry name" value="Lamin A/C globular tail domain"/>
    <property type="match status" value="2"/>
</dbReference>
<feature type="transmembrane region" description="Helical" evidence="6">
    <location>
        <begin position="842"/>
        <end position="863"/>
    </location>
</feature>
<evidence type="ECO:0000256" key="6">
    <source>
        <dbReference type="SAM" id="Phobius"/>
    </source>
</evidence>
<feature type="region of interest" description="Disordered" evidence="5">
    <location>
        <begin position="428"/>
        <end position="463"/>
    </location>
</feature>
<dbReference type="InterPro" id="IPR012919">
    <property type="entry name" value="SUN_dom"/>
</dbReference>
<evidence type="ECO:0000256" key="2">
    <source>
        <dbReference type="ARBA" id="ARBA00022692"/>
    </source>
</evidence>
<feature type="compositionally biased region" description="Basic residues" evidence="5">
    <location>
        <begin position="76"/>
        <end position="85"/>
    </location>
</feature>
<evidence type="ECO:0000259" key="8">
    <source>
        <dbReference type="PROSITE" id="PS51841"/>
    </source>
</evidence>
<feature type="compositionally biased region" description="Basic and acidic residues" evidence="5">
    <location>
        <begin position="23"/>
        <end position="33"/>
    </location>
</feature>
<sequence>MSGAMSEPRKRRRADEADEDAEGERAKRSRVDADESETASTRMALAPSGTQSPPSTVRRATSRKRRGAAPATAPKERKRVTRKTLRPSTPLGTSASTSASASAATAAQVPSAVSPKRRRNRADIEDIVKPVGRARGETPPLPCYVRRVDLERQVIWISNPSGVAQDLSGFSIQTAFGEDGEAAQEVFPIPKGVVLPPGGYVELWCAPGMLTGSETKALQRRRKTVLFWHTLKNQPRRKAVLRRGIEKVVLADKRGATVAECSYEDDEGTFRIRAELPPYVAYADLAREAVVISNPSSRPVDLSGFVLKDKDGRNEYKFPAKTTAKANGDVILFCAPGKLPEEDQMRAKRAGILFWTNRDGSPRSKEVLNNSGEILHLMDPAGVEIASLAVSSDQAQDIRVATDVWGDLPGLSTTDSVVGPRHAPAFASPAAISSAPRVPSRVPSSSSRTKEEDAGGMIPAGAATGDTFHVKTKQVFPEAGNFPSLVQIARNVSGSTYSFLRQQPAKITQMVRSVSDEARNLVSTAGAMLSPKKEPPTDGEEEVKQPAQNGELSAGAAEEVKADEGDDAPPHGRTTSLFHQVSQVSDFCARQLASAESRVFGGNDGRLPLMLRFLLLLQAAFSAALLLLGQAVGLFLVNVLVFSAGCLYIGLASAEKVKSLSSFPSRASLGSLGRDLSGALGTSKASLALGAAWLWNLASTSLADSRLLLVRAATRVSSRVNSLEIHLFDDLSERVVHGAKAMTRFAVKALESASAKMRAVAPAARDAWETFREGPLVSSFLGWLGHPMAATSTAAARLWASLEPSVRRVRSSLAQSVGRTSEALSLGYAYARSKATRLRVSPLLVVLVVAIVAAIALLSSASLGTGSPPRSANGAGLSLQELSSGAQERAAGMVSTVRKRLGGLSDALLLPLPGLALPFFAAKSAFGRSNASAVKQDAAPLAPSSESVDGEGIGALALSFPPLFWALQLYSAAADSIGSDILYAVGSAARQRLGLVWTQITWAFKQAVGPRRFEERRPLGEDLALQKRIRTAAVRDAEMLLLASHLLRKEPGEVSQALEQIAHLRDELQEYPKSRAQFEEELLTAYNKMQGVVRSVQSPDLKPPETGFVERMLLLERKTAGLQDDVDGLDVALGSLHDAVDDVIHDAKGAGDGKGLAKHEEAKDAHEARGALKRALEMIRQIIAHLRRLERAPRLKPQADELQDDMREDLLAVLGLLAAEGQTPSLGSDFLRVLSDQLTPPVLQDGADRAGAIAASGTAEIAARTKRALASFYVERRLPLPPMLAKAAGAVPRSLLSGVSLASATYAPSALSSLSSFLSVLVPPEQGPETVLGSRTGPFTRLGDCWAMAGNSGFISFRVRKAQIPKRQLNVPLLLALSVEYAPELIRYANDSAPRELRLWGTVAGSEFLMRPLRRQHPSWLAREDAPDEEPELFQSVVEYRVDPRYPALQTWVFEVPDEAGVFDTVKMEVVNNWGNHEFTAIYRVHLTTVE</sequence>
<dbReference type="PROSITE" id="PS51469">
    <property type="entry name" value="SUN"/>
    <property type="match status" value="1"/>
</dbReference>
<gene>
    <name evidence="9" type="ORF">PPYR1160_LOCUS13593</name>
</gene>
<feature type="compositionally biased region" description="Low complexity" evidence="5">
    <location>
        <begin position="87"/>
        <end position="114"/>
    </location>
</feature>
<reference evidence="9" key="1">
    <citation type="submission" date="2021-01" db="EMBL/GenBank/DDBJ databases">
        <authorList>
            <person name="Corre E."/>
            <person name="Pelletier E."/>
            <person name="Niang G."/>
            <person name="Scheremetjew M."/>
            <person name="Finn R."/>
            <person name="Kale V."/>
            <person name="Holt S."/>
            <person name="Cochrane G."/>
            <person name="Meng A."/>
            <person name="Brown T."/>
            <person name="Cohen L."/>
        </authorList>
    </citation>
    <scope>NUCLEOTIDE SEQUENCE</scope>
    <source>
        <strain evidence="9">CCMP2078</strain>
    </source>
</reference>
<feature type="region of interest" description="Disordered" evidence="5">
    <location>
        <begin position="524"/>
        <end position="575"/>
    </location>
</feature>
<evidence type="ECO:0000313" key="9">
    <source>
        <dbReference type="EMBL" id="CAD8264090.1"/>
    </source>
</evidence>
<dbReference type="PANTHER" id="PTHR12911:SF8">
    <property type="entry name" value="KLAROID PROTEIN-RELATED"/>
    <property type="match status" value="1"/>
</dbReference>
<organism evidence="9">
    <name type="scientific">Pinguiococcus pyrenoidosus</name>
    <dbReference type="NCBI Taxonomy" id="172671"/>
    <lineage>
        <taxon>Eukaryota</taxon>
        <taxon>Sar</taxon>
        <taxon>Stramenopiles</taxon>
        <taxon>Ochrophyta</taxon>
        <taxon>Pinguiophyceae</taxon>
        <taxon>Pinguiochrysidales</taxon>
        <taxon>Pinguiochrysidaceae</taxon>
        <taxon>Pinguiococcus</taxon>
    </lineage>
</organism>
<feature type="region of interest" description="Disordered" evidence="5">
    <location>
        <begin position="1"/>
        <end position="123"/>
    </location>
</feature>
<evidence type="ECO:0000256" key="4">
    <source>
        <dbReference type="ARBA" id="ARBA00023136"/>
    </source>
</evidence>
<dbReference type="GO" id="GO:0043495">
    <property type="term" value="F:protein-membrane adaptor activity"/>
    <property type="evidence" value="ECO:0007669"/>
    <property type="project" value="TreeGrafter"/>
</dbReference>
<evidence type="ECO:0000256" key="3">
    <source>
        <dbReference type="ARBA" id="ARBA00022989"/>
    </source>
</evidence>
<name>A0A7R9YFT5_9STRA</name>
<dbReference type="PANTHER" id="PTHR12911">
    <property type="entry name" value="SAD1/UNC-84-LIKE PROTEIN-RELATED"/>
    <property type="match status" value="1"/>
</dbReference>
<proteinExistence type="predicted"/>
<dbReference type="Pfam" id="PF07738">
    <property type="entry name" value="Sad1_UNC"/>
    <property type="match status" value="1"/>
</dbReference>
<evidence type="ECO:0000259" key="7">
    <source>
        <dbReference type="PROSITE" id="PS51469"/>
    </source>
</evidence>
<keyword evidence="4 6" id="KW-0472">Membrane</keyword>
<evidence type="ECO:0000256" key="1">
    <source>
        <dbReference type="ARBA" id="ARBA00004370"/>
    </source>
</evidence>
<feature type="domain" description="SUN" evidence="7">
    <location>
        <begin position="1288"/>
        <end position="1491"/>
    </location>
</feature>
<feature type="compositionally biased region" description="Polar residues" evidence="5">
    <location>
        <begin position="48"/>
        <end position="59"/>
    </location>
</feature>
<evidence type="ECO:0000256" key="5">
    <source>
        <dbReference type="SAM" id="MobiDB-lite"/>
    </source>
</evidence>
<dbReference type="InterPro" id="IPR001322">
    <property type="entry name" value="Lamin_tail_dom"/>
</dbReference>
<dbReference type="EMBL" id="HBEA01017891">
    <property type="protein sequence ID" value="CAD8264090.1"/>
    <property type="molecule type" value="Transcribed_RNA"/>
</dbReference>
<evidence type="ECO:0008006" key="10">
    <source>
        <dbReference type="Google" id="ProtNLM"/>
    </source>
</evidence>
<dbReference type="Gene3D" id="2.60.40.1260">
    <property type="entry name" value="Lamin Tail domain"/>
    <property type="match status" value="2"/>
</dbReference>
<dbReference type="GO" id="GO:0016020">
    <property type="term" value="C:membrane"/>
    <property type="evidence" value="ECO:0007669"/>
    <property type="project" value="UniProtKB-SubCell"/>
</dbReference>
<accession>A0A7R9YFT5</accession>
<dbReference type="Pfam" id="PF00932">
    <property type="entry name" value="LTD"/>
    <property type="match status" value="1"/>
</dbReference>
<dbReference type="Gene3D" id="2.60.120.260">
    <property type="entry name" value="Galactose-binding domain-like"/>
    <property type="match status" value="1"/>
</dbReference>
<protein>
    <recommendedName>
        <fullName evidence="10">SUN domain-containing protein</fullName>
    </recommendedName>
</protein>
<feature type="compositionally biased region" description="Low complexity" evidence="5">
    <location>
        <begin position="428"/>
        <end position="447"/>
    </location>
</feature>
<dbReference type="GO" id="GO:0005635">
    <property type="term" value="C:nuclear envelope"/>
    <property type="evidence" value="ECO:0007669"/>
    <property type="project" value="TreeGrafter"/>
</dbReference>
<dbReference type="InterPro" id="IPR036415">
    <property type="entry name" value="Lamin_tail_dom_sf"/>
</dbReference>
<dbReference type="PROSITE" id="PS51841">
    <property type="entry name" value="LTD"/>
    <property type="match status" value="1"/>
</dbReference>
<keyword evidence="2 6" id="KW-0812">Transmembrane</keyword>
<comment type="subcellular location">
    <subcellularLocation>
        <location evidence="1">Membrane</location>
    </subcellularLocation>
</comment>
<dbReference type="InterPro" id="IPR045119">
    <property type="entry name" value="SUN1-5"/>
</dbReference>
<keyword evidence="3 6" id="KW-1133">Transmembrane helix</keyword>
<feature type="domain" description="LTD" evidence="8">
    <location>
        <begin position="270"/>
        <end position="392"/>
    </location>
</feature>